<evidence type="ECO:0000256" key="14">
    <source>
        <dbReference type="RuleBase" id="RU361193"/>
    </source>
</evidence>
<comment type="cofactor">
    <cofactor evidence="1 12">
        <name>Ca(2+)</name>
        <dbReference type="ChEBI" id="CHEBI:29108"/>
    </cofactor>
</comment>
<evidence type="ECO:0000256" key="13">
    <source>
        <dbReference type="PIRSR" id="PIRSR601382-3"/>
    </source>
</evidence>
<name>A0A0D7BXI5_9AGAR</name>
<keyword evidence="5 14" id="KW-0378">Hydrolase</keyword>
<reference evidence="16 17" key="1">
    <citation type="journal article" date="2015" name="Fungal Genet. Biol.">
        <title>Evolution of novel wood decay mechanisms in Agaricales revealed by the genome sequences of Fistulina hepatica and Cylindrobasidium torrendii.</title>
        <authorList>
            <person name="Floudas D."/>
            <person name="Held B.W."/>
            <person name="Riley R."/>
            <person name="Nagy L.G."/>
            <person name="Koehler G."/>
            <person name="Ransdell A.S."/>
            <person name="Younus H."/>
            <person name="Chow J."/>
            <person name="Chiniquy J."/>
            <person name="Lipzen A."/>
            <person name="Tritt A."/>
            <person name="Sun H."/>
            <person name="Haridas S."/>
            <person name="LaButti K."/>
            <person name="Ohm R.A."/>
            <person name="Kues U."/>
            <person name="Blanchette R.A."/>
            <person name="Grigoriev I.V."/>
            <person name="Minto R.E."/>
            <person name="Hibbett D.S."/>
        </authorList>
    </citation>
    <scope>NUCLEOTIDE SEQUENCE [LARGE SCALE GENOMIC DNA]</scope>
    <source>
        <strain evidence="16 17">FP15055 ss-10</strain>
    </source>
</reference>
<dbReference type="FunFam" id="1.50.10.10:FF:000047">
    <property type="entry name" value="Mannosyl-oligosaccharide alpha-1,2-mannosidase"/>
    <property type="match status" value="1"/>
</dbReference>
<dbReference type="STRING" id="1314674.A0A0D7BXI5"/>
<dbReference type="EC" id="3.2.1.-" evidence="14"/>
<proteinExistence type="inferred from homology"/>
<dbReference type="InterPro" id="IPR036026">
    <property type="entry name" value="Seven-hairpin_glycosidases"/>
</dbReference>
<dbReference type="GO" id="GO:0036503">
    <property type="term" value="P:ERAD pathway"/>
    <property type="evidence" value="ECO:0007669"/>
    <property type="project" value="UniProtKB-ARBA"/>
</dbReference>
<comment type="catalytic activity">
    <reaction evidence="9">
        <text>N(4)-(alpha-D-Man-(1-&gt;2)-alpha-D-Man-(1-&gt;2)-alpha-D-Man-(1-&gt;3)-[alpha-D-Man-(1-&gt;3)-[alpha-D-Man-(1-&gt;2)-alpha-D-Man-(1-&gt;6)]-alpha-D-Man-(1-&gt;6)]-beta-D-Man-(1-&gt;4)-beta-D-GlcNAc-(1-&gt;4)-beta-D-GlcNAc)-L-asparaginyl-[protein] (N-glucan mannose isomer 8A1,2,3B1,3) + 3 H2O = N(4)-(alpha-D-Man-(1-&gt;3)-[alpha-D-Man-(1-&gt;3)-[alpha-D-Man-(1-&gt;6)]-alpha-D-Man-(1-&gt;6)]-beta-D-Man-(1-&gt;4)-beta-D-GlcNAc-(1-&gt;4)-beta-D-GlcNAc)-L-asparaginyl-[protein] (N-glucan mannose isomer 5A1,2) + 3 beta-D-mannose</text>
        <dbReference type="Rhea" id="RHEA:56028"/>
        <dbReference type="Rhea" id="RHEA-COMP:14358"/>
        <dbReference type="Rhea" id="RHEA-COMP:14367"/>
        <dbReference type="ChEBI" id="CHEBI:15377"/>
        <dbReference type="ChEBI" id="CHEBI:28563"/>
        <dbReference type="ChEBI" id="CHEBI:59087"/>
        <dbReference type="ChEBI" id="CHEBI:60628"/>
        <dbReference type="EC" id="3.2.1.113"/>
    </reaction>
</comment>
<evidence type="ECO:0000256" key="15">
    <source>
        <dbReference type="SAM" id="SignalP"/>
    </source>
</evidence>
<dbReference type="PANTHER" id="PTHR11742:SF101">
    <property type="entry name" value="MANNOSYL-OLIGOSACCHARIDE ALPHA-1,2-MANNOSIDASE 1B"/>
    <property type="match status" value="1"/>
</dbReference>
<dbReference type="GO" id="GO:0005975">
    <property type="term" value="P:carbohydrate metabolic process"/>
    <property type="evidence" value="ECO:0007669"/>
    <property type="project" value="InterPro"/>
</dbReference>
<dbReference type="GO" id="GO:0016020">
    <property type="term" value="C:membrane"/>
    <property type="evidence" value="ECO:0007669"/>
    <property type="project" value="InterPro"/>
</dbReference>
<keyword evidence="12" id="KW-0479">Metal-binding</keyword>
<dbReference type="EMBL" id="KN880431">
    <property type="protein sequence ID" value="KIY74351.1"/>
    <property type="molecule type" value="Genomic_DNA"/>
</dbReference>
<evidence type="ECO:0000256" key="6">
    <source>
        <dbReference type="ARBA" id="ARBA00023157"/>
    </source>
</evidence>
<evidence type="ECO:0000256" key="5">
    <source>
        <dbReference type="ARBA" id="ARBA00022801"/>
    </source>
</evidence>
<dbReference type="Proteomes" id="UP000054007">
    <property type="component" value="Unassembled WGS sequence"/>
</dbReference>
<feature type="disulfide bond" evidence="13">
    <location>
        <begin position="321"/>
        <end position="350"/>
    </location>
</feature>
<keyword evidence="7" id="KW-0325">Glycoprotein</keyword>
<evidence type="ECO:0000256" key="7">
    <source>
        <dbReference type="ARBA" id="ARBA00023180"/>
    </source>
</evidence>
<dbReference type="Pfam" id="PF01532">
    <property type="entry name" value="Glyco_hydro_47"/>
    <property type="match status" value="1"/>
</dbReference>
<evidence type="ECO:0000256" key="10">
    <source>
        <dbReference type="ARBA" id="ARBA00048605"/>
    </source>
</evidence>
<dbReference type="SUPFAM" id="SSF48225">
    <property type="entry name" value="Seven-hairpin glycosidases"/>
    <property type="match status" value="1"/>
</dbReference>
<dbReference type="InterPro" id="IPR012341">
    <property type="entry name" value="6hp_glycosidase-like_sf"/>
</dbReference>
<dbReference type="GO" id="GO:0005509">
    <property type="term" value="F:calcium ion binding"/>
    <property type="evidence" value="ECO:0007669"/>
    <property type="project" value="InterPro"/>
</dbReference>
<dbReference type="PANTHER" id="PTHR11742">
    <property type="entry name" value="MANNOSYL-OLIGOSACCHARIDE ALPHA-1,2-MANNOSIDASE-RELATED"/>
    <property type="match status" value="1"/>
</dbReference>
<feature type="chain" id="PRO_5002317619" description="alpha-1,2-Mannosidase" evidence="15">
    <location>
        <begin position="20"/>
        <end position="545"/>
    </location>
</feature>
<evidence type="ECO:0000256" key="3">
    <source>
        <dbReference type="ARBA" id="ARBA00007658"/>
    </source>
</evidence>
<evidence type="ECO:0000256" key="9">
    <source>
        <dbReference type="ARBA" id="ARBA00047669"/>
    </source>
</evidence>
<evidence type="ECO:0000313" key="17">
    <source>
        <dbReference type="Proteomes" id="UP000054007"/>
    </source>
</evidence>
<feature type="signal peptide" evidence="15">
    <location>
        <begin position="1"/>
        <end position="19"/>
    </location>
</feature>
<protein>
    <recommendedName>
        <fullName evidence="14">alpha-1,2-Mannosidase</fullName>
        <ecNumber evidence="14">3.2.1.-</ecNumber>
    </recommendedName>
</protein>
<feature type="active site" evidence="11">
    <location>
        <position position="406"/>
    </location>
</feature>
<comment type="similarity">
    <text evidence="3 14">Belongs to the glycosyl hydrolase 47 family.</text>
</comment>
<evidence type="ECO:0000256" key="12">
    <source>
        <dbReference type="PIRSR" id="PIRSR601382-2"/>
    </source>
</evidence>
<keyword evidence="8 14" id="KW-0326">Glycosidase</keyword>
<sequence length="545" mass="59938">MLRQITLVAAALSATPSFAASVQKPDLSLPETAAANRDAVKKIFTDSYAAYKEFAWGHDDLAPGNKSFIDSRNGWGSSIVDAMSTMYVMGLNDLLDEAVEYVGTIDFTRSKTNDTVSVFETTIRFIGGMLSAYELRGKTDDILVAKSKEVADKLAFAWTTSGSEIPWGHMNFNTNEPERAVSNIAEAGTLILEWARLSDFTGNSTYKELAENAFRHIAELPAPLPGLAAQGISPTTGEFTNAFVSWGGASDSYFEYLVKYARLYNTEDPIWMDTWLTAVDSSIQNLLRTSTVGDHVYTCQYNGTATDDTKRYRMTSSHLACFHGGNWLYGAALVGNDEIKKAALDLVDGCWNTYAGTKTGLGPEGFAYMTAQSNYTGGSDPTDEQIAFYEEHGFYITSSYYILRPEVLESNFYAWRITGDTKYLDRAADAVQSILKYLPASVAYDGIEDVDDEASAKVNDMESFWFAEVLKYLYLTFDEPQNMSIDDYIFNTEAHPFKAPPATSTYGSGKLVDTGKWAGPSSTEQDAPAVPSKAAGMIMDTLFSF</sequence>
<dbReference type="OrthoDB" id="8118055at2759"/>
<dbReference type="PRINTS" id="PR00747">
    <property type="entry name" value="GLYHDRLASE47"/>
</dbReference>
<evidence type="ECO:0000256" key="8">
    <source>
        <dbReference type="ARBA" id="ARBA00023295"/>
    </source>
</evidence>
<feature type="binding site" evidence="12">
    <location>
        <position position="492"/>
    </location>
    <ligand>
        <name>Ca(2+)</name>
        <dbReference type="ChEBI" id="CHEBI:29108"/>
    </ligand>
</feature>
<dbReference type="AlphaFoldDB" id="A0A0D7BXI5"/>
<keyword evidence="6 13" id="KW-1015">Disulfide bond</keyword>
<keyword evidence="4 15" id="KW-0732">Signal</keyword>
<keyword evidence="17" id="KW-1185">Reference proteome</keyword>
<keyword evidence="12" id="KW-0106">Calcium</keyword>
<dbReference type="Gene3D" id="1.50.10.10">
    <property type="match status" value="1"/>
</dbReference>
<evidence type="ECO:0000256" key="11">
    <source>
        <dbReference type="PIRSR" id="PIRSR601382-1"/>
    </source>
</evidence>
<dbReference type="GO" id="GO:0005783">
    <property type="term" value="C:endoplasmic reticulum"/>
    <property type="evidence" value="ECO:0007669"/>
    <property type="project" value="TreeGrafter"/>
</dbReference>
<feature type="active site" description="Proton donor" evidence="11">
    <location>
        <position position="364"/>
    </location>
</feature>
<gene>
    <name evidence="16" type="ORF">CYLTODRAFT_433704</name>
</gene>
<comment type="catalytic activity">
    <reaction evidence="10">
        <text>N(4)-(alpha-D-Man-(1-&gt;2)-alpha-D-Man-(1-&gt;2)-alpha-D-Man-(1-&gt;3)-[alpha-D-Man-(1-&gt;2)-alpha-D-Man-(1-&gt;3)-[alpha-D-Man-(1-&gt;2)-alpha-D-Man-(1-&gt;6)]-alpha-D-Man-(1-&gt;6)]-beta-D-Man-(1-&gt;4)-beta-D-GlcNAc-(1-&gt;4)-beta-D-GlcNAc)-L-asparaginyl-[protein] (N-glucan mannose isomer 9A1,2,3B1,2,3) + 4 H2O = N(4)-(alpha-D-Man-(1-&gt;3)-[alpha-D-Man-(1-&gt;3)-[alpha-D-Man-(1-&gt;6)]-alpha-D-Man-(1-&gt;6)]-beta-D-Man-(1-&gt;4)-beta-D-GlcNAc-(1-&gt;4)-beta-D-GlcNAc)-L-asparaginyl-[protein] (N-glucan mannose isomer 5A1,2) + 4 beta-D-mannose</text>
        <dbReference type="Rhea" id="RHEA:56008"/>
        <dbReference type="Rhea" id="RHEA-COMP:14356"/>
        <dbReference type="Rhea" id="RHEA-COMP:14367"/>
        <dbReference type="ChEBI" id="CHEBI:15377"/>
        <dbReference type="ChEBI" id="CHEBI:28563"/>
        <dbReference type="ChEBI" id="CHEBI:59087"/>
        <dbReference type="ChEBI" id="CHEBI:139493"/>
        <dbReference type="EC" id="3.2.1.113"/>
    </reaction>
</comment>
<evidence type="ECO:0000256" key="2">
    <source>
        <dbReference type="ARBA" id="ARBA00004922"/>
    </source>
</evidence>
<organism evidence="16 17">
    <name type="scientific">Cylindrobasidium torrendii FP15055 ss-10</name>
    <dbReference type="NCBI Taxonomy" id="1314674"/>
    <lineage>
        <taxon>Eukaryota</taxon>
        <taxon>Fungi</taxon>
        <taxon>Dikarya</taxon>
        <taxon>Basidiomycota</taxon>
        <taxon>Agaricomycotina</taxon>
        <taxon>Agaricomycetes</taxon>
        <taxon>Agaricomycetidae</taxon>
        <taxon>Agaricales</taxon>
        <taxon>Marasmiineae</taxon>
        <taxon>Physalacriaceae</taxon>
        <taxon>Cylindrobasidium</taxon>
    </lineage>
</organism>
<dbReference type="GO" id="GO:0004571">
    <property type="term" value="F:mannosyl-oligosaccharide 1,2-alpha-mannosidase activity"/>
    <property type="evidence" value="ECO:0007669"/>
    <property type="project" value="UniProtKB-EC"/>
</dbReference>
<dbReference type="InterPro" id="IPR001382">
    <property type="entry name" value="Glyco_hydro_47"/>
</dbReference>
<evidence type="ECO:0000256" key="1">
    <source>
        <dbReference type="ARBA" id="ARBA00001913"/>
    </source>
</evidence>
<evidence type="ECO:0000313" key="16">
    <source>
        <dbReference type="EMBL" id="KIY74351.1"/>
    </source>
</evidence>
<feature type="active site" evidence="11">
    <location>
        <position position="251"/>
    </location>
</feature>
<comment type="pathway">
    <text evidence="2">Protein modification; protein glycosylation.</text>
</comment>
<evidence type="ECO:0000256" key="4">
    <source>
        <dbReference type="ARBA" id="ARBA00022729"/>
    </source>
</evidence>
<accession>A0A0D7BXI5</accession>
<dbReference type="InterPro" id="IPR050749">
    <property type="entry name" value="Glycosyl_Hydrolase_47"/>
</dbReference>
<feature type="active site" description="Proton donor" evidence="11">
    <location>
        <position position="120"/>
    </location>
</feature>